<evidence type="ECO:0000313" key="1">
    <source>
        <dbReference type="EMBL" id="KAJ0173232.1"/>
    </source>
</evidence>
<gene>
    <name evidence="1" type="ORF">K1T71_011408</name>
</gene>
<dbReference type="Proteomes" id="UP000824533">
    <property type="component" value="Linkage Group LG20"/>
</dbReference>
<comment type="caution">
    <text evidence="1">The sequence shown here is derived from an EMBL/GenBank/DDBJ whole genome shotgun (WGS) entry which is preliminary data.</text>
</comment>
<dbReference type="EMBL" id="CM034406">
    <property type="protein sequence ID" value="KAJ0173232.1"/>
    <property type="molecule type" value="Genomic_DNA"/>
</dbReference>
<organism evidence="1 2">
    <name type="scientific">Dendrolimus kikuchii</name>
    <dbReference type="NCBI Taxonomy" id="765133"/>
    <lineage>
        <taxon>Eukaryota</taxon>
        <taxon>Metazoa</taxon>
        <taxon>Ecdysozoa</taxon>
        <taxon>Arthropoda</taxon>
        <taxon>Hexapoda</taxon>
        <taxon>Insecta</taxon>
        <taxon>Pterygota</taxon>
        <taxon>Neoptera</taxon>
        <taxon>Endopterygota</taxon>
        <taxon>Lepidoptera</taxon>
        <taxon>Glossata</taxon>
        <taxon>Ditrysia</taxon>
        <taxon>Bombycoidea</taxon>
        <taxon>Lasiocampidae</taxon>
        <taxon>Dendrolimus</taxon>
    </lineage>
</organism>
<accession>A0ACC1CP35</accession>
<keyword evidence="2" id="KW-1185">Reference proteome</keyword>
<evidence type="ECO:0000313" key="2">
    <source>
        <dbReference type="Proteomes" id="UP000824533"/>
    </source>
</evidence>
<reference evidence="1 2" key="1">
    <citation type="journal article" date="2021" name="Front. Genet.">
        <title>Chromosome-Level Genome Assembly Reveals Significant Gene Expansion in the Toll and IMD Signaling Pathways of Dendrolimus kikuchii.</title>
        <authorList>
            <person name="Zhou J."/>
            <person name="Wu P."/>
            <person name="Xiong Z."/>
            <person name="Liu N."/>
            <person name="Zhao N."/>
            <person name="Ji M."/>
            <person name="Qiu Y."/>
            <person name="Yang B."/>
        </authorList>
    </citation>
    <scope>NUCLEOTIDE SEQUENCE [LARGE SCALE GENOMIC DNA]</scope>
    <source>
        <strain evidence="1">Ann1</strain>
    </source>
</reference>
<protein>
    <submittedName>
        <fullName evidence="1">Uncharacterized protein</fullName>
    </submittedName>
</protein>
<name>A0ACC1CP35_9NEOP</name>
<proteinExistence type="predicted"/>
<sequence length="308" mass="34673">MDVKLTFLLFVTLYSVSNAVLAPTIQLIDGNNIPILALGTYGSDKDKSRMRQTVNWAVEAGYRHIDTAALYNNEREIGEGLQDVINRGLVRREDMFITTKLWDNNHEREKVVPALQESLNRLGLEYVDLFLIHRPSSEDENGKPLNIDIVETWQGMIEAKRLGLARSIGVSNFDAKQIDRLIASTQVIPAVNEIEIHLSKGQADLVNYCQARGIAVMAYSPFGFLVSRDIPNPPPPKIDDPVLVNIARKYGKTVGQVVLRYLIDRYLIPIPKSTNKARLEENINVFDFRLTEEDCAALSQFDSNTGIF</sequence>